<dbReference type="EC" id="3.2.1.10" evidence="5"/>
<dbReference type="GO" id="GO:0004556">
    <property type="term" value="F:alpha-amylase activity"/>
    <property type="evidence" value="ECO:0007669"/>
    <property type="project" value="TreeGrafter"/>
</dbReference>
<dbReference type="CDD" id="cd11333">
    <property type="entry name" value="AmyAc_SI_OligoGlu_DGase"/>
    <property type="match status" value="1"/>
</dbReference>
<dbReference type="AlphaFoldDB" id="A0A1D2LX56"/>
<dbReference type="Gene3D" id="3.90.400.10">
    <property type="entry name" value="Oligo-1,6-glucosidase, Domain 2"/>
    <property type="match status" value="1"/>
</dbReference>
<comment type="catalytic activity">
    <reaction evidence="4">
        <text>Hydrolysis of (1-&gt;6)-alpha-D-glucosidic linkages in some oligosaccharides produced from starch and glycogen by alpha-amylase, and in isomaltose.</text>
        <dbReference type="EC" id="3.2.1.10"/>
    </reaction>
</comment>
<dbReference type="InterPro" id="IPR045857">
    <property type="entry name" value="O16G_dom_2"/>
</dbReference>
<sequence length="560" mass="66034">MTDKWWKDAVIYQIYPKSFNDTNGDGIGDIAGIKEKLPYLQNLGIDAIWISPMYLSPQVDNGYDITDYRLIDPMFGTNEEMYELIELAHEKGMRVIMDFVGNHTSDKCLWFEESRKGKDNFFSDFYIWKDAKEDGSAPNNWGSSFGGSAWTWDETRQQYYLHYYAAEQPDLNWENETVRSYIYDMLRFWKGKGVDGWRMDVITSISKNQDFPDNDRPLTTKNQQNGPRMHEFIHEMNQEVLTPFEMMTVGESPAAKSHDAHLLVAPERQELDMIFTFEHMHVDRVPNDINGRWAHQALDLIMLKRVLSSWQEELRNKGWNALYFENHDRARVISRWGNDKEYRYECATAFATVLHGLQGTPYIYQGEEIGMTNPEFSLEEYQDIELVGNYRQFVKERQTMTHAEFLKAVHKLSRDNARTPMQWDNSKNAGFTTATPWFKVNPNYKTINVDQDLKQKKSIFNYYKALITLRHDYSILKNGTYELLLPSHKELFIYKRVEGERAWLIVVNMSETIQSIAQVTDFITEKHTFILVNYQNRKALDDDIQPYEAIIIEQWEKKYE</sequence>
<dbReference type="InterPro" id="IPR017853">
    <property type="entry name" value="GH"/>
</dbReference>
<evidence type="ECO:0000256" key="4">
    <source>
        <dbReference type="ARBA" id="ARBA00036217"/>
    </source>
</evidence>
<dbReference type="InterPro" id="IPR006047">
    <property type="entry name" value="GH13_cat_dom"/>
</dbReference>
<dbReference type="GO" id="GO:0004574">
    <property type="term" value="F:oligo-1,6-glucosidase activity"/>
    <property type="evidence" value="ECO:0007669"/>
    <property type="project" value="UniProtKB-EC"/>
</dbReference>
<gene>
    <name evidence="7" type="ORF">CNY62_08285</name>
</gene>
<comment type="similarity">
    <text evidence="1">Belongs to the glycosyl hydrolase 13 family.</text>
</comment>
<evidence type="ECO:0000259" key="6">
    <source>
        <dbReference type="SMART" id="SM00642"/>
    </source>
</evidence>
<evidence type="ECO:0000256" key="3">
    <source>
        <dbReference type="ARBA" id="ARBA00023295"/>
    </source>
</evidence>
<dbReference type="SUPFAM" id="SSF51445">
    <property type="entry name" value="(Trans)glycosidases"/>
    <property type="match status" value="1"/>
</dbReference>
<dbReference type="SMART" id="SM00642">
    <property type="entry name" value="Aamy"/>
    <property type="match status" value="1"/>
</dbReference>
<dbReference type="FunFam" id="3.20.20.80:FF:000064">
    <property type="entry name" value="Oligo-1,6-glucosidase"/>
    <property type="match status" value="1"/>
</dbReference>
<dbReference type="PANTHER" id="PTHR10357:SF184">
    <property type="entry name" value="OLIGO-1,6-GLUCOSIDASE 1"/>
    <property type="match status" value="1"/>
</dbReference>
<dbReference type="KEGG" id="bths:CNY62_08285"/>
<proteinExistence type="inferred from homology"/>
<keyword evidence="2" id="KW-0378">Hydrolase</keyword>
<dbReference type="FunFam" id="3.90.400.10:FF:000002">
    <property type="entry name" value="Sucrose isomerase"/>
    <property type="match status" value="1"/>
</dbReference>
<dbReference type="STRING" id="2756.BFR44_09015"/>
<evidence type="ECO:0000256" key="1">
    <source>
        <dbReference type="ARBA" id="ARBA00008061"/>
    </source>
</evidence>
<dbReference type="RefSeq" id="WP_069125745.1">
    <property type="nucleotide sequence ID" value="NZ_CP023483.1"/>
</dbReference>
<dbReference type="SUPFAM" id="SSF51011">
    <property type="entry name" value="Glycosyl hydrolase domain"/>
    <property type="match status" value="1"/>
</dbReference>
<dbReference type="GO" id="GO:0009313">
    <property type="term" value="P:oligosaccharide catabolic process"/>
    <property type="evidence" value="ECO:0007669"/>
    <property type="project" value="TreeGrafter"/>
</dbReference>
<dbReference type="OrthoDB" id="9805159at2"/>
<reference evidence="7 8" key="1">
    <citation type="submission" date="2017-09" db="EMBL/GenBank/DDBJ databases">
        <title>Complete Genome Sequences of Two Strains of the Meat Spoilage Bacterium Brochothrix thermosphacta Isolated from Ground Chicken.</title>
        <authorList>
            <person name="Paoli G.C."/>
            <person name="Wijey C."/>
            <person name="Chen C.-Y."/>
            <person name="Nguyen L."/>
            <person name="Yan X."/>
            <person name="Irwin P.L."/>
        </authorList>
    </citation>
    <scope>NUCLEOTIDE SEQUENCE [LARGE SCALE GENOMIC DNA]</scope>
    <source>
        <strain evidence="7 8">BI</strain>
    </source>
</reference>
<dbReference type="Pfam" id="PF00128">
    <property type="entry name" value="Alpha-amylase"/>
    <property type="match status" value="1"/>
</dbReference>
<protein>
    <recommendedName>
        <fullName evidence="5">oligo-1,6-glucosidase</fullName>
        <ecNumber evidence="5">3.2.1.10</ecNumber>
    </recommendedName>
</protein>
<evidence type="ECO:0000256" key="2">
    <source>
        <dbReference type="ARBA" id="ARBA00022801"/>
    </source>
</evidence>
<keyword evidence="3" id="KW-0326">Glycosidase</keyword>
<organism evidence="7 8">
    <name type="scientific">Brochothrix thermosphacta</name>
    <name type="common">Microbacterium thermosphactum</name>
    <dbReference type="NCBI Taxonomy" id="2756"/>
    <lineage>
        <taxon>Bacteria</taxon>
        <taxon>Bacillati</taxon>
        <taxon>Bacillota</taxon>
        <taxon>Bacilli</taxon>
        <taxon>Bacillales</taxon>
        <taxon>Listeriaceae</taxon>
        <taxon>Brochothrix</taxon>
    </lineage>
</organism>
<dbReference type="Gene3D" id="2.60.40.1180">
    <property type="entry name" value="Golgi alpha-mannosidase II"/>
    <property type="match status" value="1"/>
</dbReference>
<dbReference type="Proteomes" id="UP000243591">
    <property type="component" value="Chromosome"/>
</dbReference>
<name>A0A1D2LX56_BROTH</name>
<evidence type="ECO:0000256" key="5">
    <source>
        <dbReference type="ARBA" id="ARBA00038939"/>
    </source>
</evidence>
<dbReference type="PANTHER" id="PTHR10357">
    <property type="entry name" value="ALPHA-AMYLASE FAMILY MEMBER"/>
    <property type="match status" value="1"/>
</dbReference>
<feature type="domain" description="Glycosyl hydrolase family 13 catalytic" evidence="6">
    <location>
        <begin position="13"/>
        <end position="418"/>
    </location>
</feature>
<dbReference type="EMBL" id="CP023483">
    <property type="protein sequence ID" value="ATF26375.1"/>
    <property type="molecule type" value="Genomic_DNA"/>
</dbReference>
<dbReference type="InterPro" id="IPR013780">
    <property type="entry name" value="Glyco_hydro_b"/>
</dbReference>
<dbReference type="Gene3D" id="3.20.20.80">
    <property type="entry name" value="Glycosidases"/>
    <property type="match status" value="1"/>
</dbReference>
<accession>A0A1D2LX56</accession>
<evidence type="ECO:0000313" key="8">
    <source>
        <dbReference type="Proteomes" id="UP000243591"/>
    </source>
</evidence>
<evidence type="ECO:0000313" key="7">
    <source>
        <dbReference type="EMBL" id="ATF26375.1"/>
    </source>
</evidence>
<keyword evidence="8" id="KW-1185">Reference proteome</keyword>
<dbReference type="NCBIfam" id="NF008183">
    <property type="entry name" value="PRK10933.1"/>
    <property type="match status" value="1"/>
</dbReference>